<dbReference type="AlphaFoldDB" id="A0A9Q0Y662"/>
<reference evidence="1" key="1">
    <citation type="journal article" date="2023" name="DNA Res.">
        <title>Chromosome-level genome assembly of Phrynocephalus forsythii using third-generation DNA sequencing and Hi-C analysis.</title>
        <authorList>
            <person name="Qi Y."/>
            <person name="Zhao W."/>
            <person name="Zhao Y."/>
            <person name="Niu C."/>
            <person name="Cao S."/>
            <person name="Zhang Y."/>
        </authorList>
    </citation>
    <scope>NUCLEOTIDE SEQUENCE</scope>
    <source>
        <tissue evidence="1">Muscle</tissue>
    </source>
</reference>
<keyword evidence="2" id="KW-1185">Reference proteome</keyword>
<organism evidence="1 2">
    <name type="scientific">Phrynocephalus forsythii</name>
    <dbReference type="NCBI Taxonomy" id="171643"/>
    <lineage>
        <taxon>Eukaryota</taxon>
        <taxon>Metazoa</taxon>
        <taxon>Chordata</taxon>
        <taxon>Craniata</taxon>
        <taxon>Vertebrata</taxon>
        <taxon>Euteleostomi</taxon>
        <taxon>Lepidosauria</taxon>
        <taxon>Squamata</taxon>
        <taxon>Bifurcata</taxon>
        <taxon>Unidentata</taxon>
        <taxon>Episquamata</taxon>
        <taxon>Toxicofera</taxon>
        <taxon>Iguania</taxon>
        <taxon>Acrodonta</taxon>
        <taxon>Agamidae</taxon>
        <taxon>Agaminae</taxon>
        <taxon>Phrynocephalus</taxon>
    </lineage>
</organism>
<protein>
    <submittedName>
        <fullName evidence="1">Uncharacterized protein</fullName>
    </submittedName>
</protein>
<dbReference type="InterPro" id="IPR027417">
    <property type="entry name" value="P-loop_NTPase"/>
</dbReference>
<evidence type="ECO:0000313" key="2">
    <source>
        <dbReference type="Proteomes" id="UP001142489"/>
    </source>
</evidence>
<name>A0A9Q0Y662_9SAUR</name>
<evidence type="ECO:0000313" key="1">
    <source>
        <dbReference type="EMBL" id="KAJ7341931.1"/>
    </source>
</evidence>
<dbReference type="EMBL" id="JAPFRF010000002">
    <property type="protein sequence ID" value="KAJ7341931.1"/>
    <property type="molecule type" value="Genomic_DNA"/>
</dbReference>
<accession>A0A9Q0Y662</accession>
<dbReference type="OrthoDB" id="29596at2759"/>
<proteinExistence type="predicted"/>
<dbReference type="Gene3D" id="3.40.50.300">
    <property type="entry name" value="P-loop containing nucleotide triphosphate hydrolases"/>
    <property type="match status" value="1"/>
</dbReference>
<gene>
    <name evidence="1" type="ORF">JRQ81_007979</name>
</gene>
<sequence length="106" mass="11878">MDTHQDGDELVFFYQIKEGVSTVSHAANIAALAGMPPKVIARGVEVSELLRNGKPIQHPDHSLREKQLQNCKSLVDKFISLDLDNLQLDLKEFMNQEVLPFSSSML</sequence>
<dbReference type="Proteomes" id="UP001142489">
    <property type="component" value="Unassembled WGS sequence"/>
</dbReference>
<comment type="caution">
    <text evidence="1">The sequence shown here is derived from an EMBL/GenBank/DDBJ whole genome shotgun (WGS) entry which is preliminary data.</text>
</comment>